<name>A0A2N0TVS1_9FLAO</name>
<gene>
    <name evidence="1" type="ORF">APR41_17590</name>
</gene>
<dbReference type="EMBL" id="LKTS01000020">
    <property type="protein sequence ID" value="PKD18819.1"/>
    <property type="molecule type" value="Genomic_DNA"/>
</dbReference>
<comment type="caution">
    <text evidence="1">The sequence shown here is derived from an EMBL/GenBank/DDBJ whole genome shotgun (WGS) entry which is preliminary data.</text>
</comment>
<dbReference type="STRING" id="447422.SAMN05660903_03601"/>
<protein>
    <submittedName>
        <fullName evidence="1">Uncharacterized protein</fullName>
    </submittedName>
</protein>
<dbReference type="AlphaFoldDB" id="A0A2N0TVS1"/>
<evidence type="ECO:0000313" key="1">
    <source>
        <dbReference type="EMBL" id="PKD18819.1"/>
    </source>
</evidence>
<organism evidence="1 2">
    <name type="scientific">Salegentibacter salinarum</name>
    <dbReference type="NCBI Taxonomy" id="447422"/>
    <lineage>
        <taxon>Bacteria</taxon>
        <taxon>Pseudomonadati</taxon>
        <taxon>Bacteroidota</taxon>
        <taxon>Flavobacteriia</taxon>
        <taxon>Flavobacteriales</taxon>
        <taxon>Flavobacteriaceae</taxon>
        <taxon>Salegentibacter</taxon>
    </lineage>
</organism>
<evidence type="ECO:0000313" key="2">
    <source>
        <dbReference type="Proteomes" id="UP000232673"/>
    </source>
</evidence>
<proteinExistence type="predicted"/>
<reference evidence="1 2" key="1">
    <citation type="submission" date="2015-10" db="EMBL/GenBank/DDBJ databases">
        <title>Draft genome sequence of Salegentibacter salinarum KCTC 12975.</title>
        <authorList>
            <person name="Lin W."/>
            <person name="Zheng Q."/>
        </authorList>
    </citation>
    <scope>NUCLEOTIDE SEQUENCE [LARGE SCALE GENOMIC DNA]</scope>
    <source>
        <strain evidence="1 2">KCTC 12975</strain>
    </source>
</reference>
<dbReference type="Proteomes" id="UP000232673">
    <property type="component" value="Unassembled WGS sequence"/>
</dbReference>
<keyword evidence="2" id="KW-1185">Reference proteome</keyword>
<accession>A0A2N0TVS1</accession>
<sequence>MYEDANKQSEKTLEFAQNNSLPELEMRSLSLLEDLQQAVTTDKRLLYDSKLLELAEVNND</sequence>